<organism evidence="2 3">
    <name type="scientific">[Clostridium] cellulosi</name>
    <dbReference type="NCBI Taxonomy" id="29343"/>
    <lineage>
        <taxon>Bacteria</taxon>
        <taxon>Bacillati</taxon>
        <taxon>Bacillota</taxon>
        <taxon>Clostridia</taxon>
        <taxon>Eubacteriales</taxon>
        <taxon>Oscillospiraceae</taxon>
        <taxon>Oscillospiraceae incertae sedis</taxon>
    </lineage>
</organism>
<dbReference type="EMBL" id="LM995447">
    <property type="protein sequence ID" value="CDZ23650.1"/>
    <property type="molecule type" value="Genomic_DNA"/>
</dbReference>
<dbReference type="GO" id="GO:0004540">
    <property type="term" value="F:RNA nuclease activity"/>
    <property type="evidence" value="ECO:0007669"/>
    <property type="project" value="InterPro"/>
</dbReference>
<dbReference type="AlphaFoldDB" id="A0A078KR64"/>
<dbReference type="Proteomes" id="UP000032431">
    <property type="component" value="Chromosome I"/>
</dbReference>
<evidence type="ECO:0000313" key="3">
    <source>
        <dbReference type="Proteomes" id="UP000032431"/>
    </source>
</evidence>
<dbReference type="HOGENOM" id="CLU_1105414_0_0_9"/>
<keyword evidence="3" id="KW-1185">Reference proteome</keyword>
<evidence type="ECO:0000313" key="2">
    <source>
        <dbReference type="EMBL" id="CDZ23650.1"/>
    </source>
</evidence>
<gene>
    <name evidence="2" type="ORF">CCDG5_0512</name>
</gene>
<dbReference type="PATRIC" id="fig|29343.3.peg.539"/>
<dbReference type="KEGG" id="ccel:CCDG5_0512"/>
<protein>
    <recommendedName>
        <fullName evidence="1">NYN domain-containing protein</fullName>
    </recommendedName>
</protein>
<feature type="domain" description="NYN" evidence="1">
    <location>
        <begin position="9"/>
        <end position="151"/>
    </location>
</feature>
<proteinExistence type="predicted"/>
<evidence type="ECO:0000259" key="1">
    <source>
        <dbReference type="Pfam" id="PF01936"/>
    </source>
</evidence>
<accession>A0A078KR64</accession>
<name>A0A078KR64_9FIRM</name>
<dbReference type="Gene3D" id="3.40.50.1010">
    <property type="entry name" value="5'-nuclease"/>
    <property type="match status" value="1"/>
</dbReference>
<sequence>MSDQNSALRTVVFVDYESWFYGLHNQFNAETDVTGWFKNLKTKGLIDDIYIFGDFENNKMIAQDRLKLRTLTSNIIDCANLESKKDYTDFIILDRIYQTVIRNDLIQQYIIFSGDGHFSNVAAFLKNFKDKVVGIYAVAGTLSTQLRNSASWVEIVYPTGIKDETSQVNKQIDINVEKDENYCRDLIINYIRENEVSPTFIPTFTNTVANVSANNNVSKDTIANTLKKLIEEEIVLQRLQKTYCGKILKGLSLNKHVSI</sequence>
<dbReference type="Pfam" id="PF01936">
    <property type="entry name" value="NYN"/>
    <property type="match status" value="1"/>
</dbReference>
<reference evidence="3" key="1">
    <citation type="submission" date="2014-07" db="EMBL/GenBank/DDBJ databases">
        <authorList>
            <person name="Wibberg D."/>
        </authorList>
    </citation>
    <scope>NUCLEOTIDE SEQUENCE [LARGE SCALE GENOMIC DNA]</scope>
    <source>
        <strain evidence="3">DG5</strain>
    </source>
</reference>
<dbReference type="OrthoDB" id="1766315at2"/>
<dbReference type="InterPro" id="IPR021139">
    <property type="entry name" value="NYN"/>
</dbReference>